<feature type="compositionally biased region" description="Basic and acidic residues" evidence="2">
    <location>
        <begin position="431"/>
        <end position="443"/>
    </location>
</feature>
<accession>A0AA85KMD0</accession>
<evidence type="ECO:0000313" key="5">
    <source>
        <dbReference type="WBParaSite" id="TREG1_970.1"/>
    </source>
</evidence>
<keyword evidence="4" id="KW-1185">Reference proteome</keyword>
<keyword evidence="1" id="KW-0175">Coiled coil</keyword>
<name>A0AA85KMD0_TRIRE</name>
<dbReference type="GO" id="GO:0005524">
    <property type="term" value="F:ATP binding"/>
    <property type="evidence" value="ECO:0007669"/>
    <property type="project" value="InterPro"/>
</dbReference>
<evidence type="ECO:0000259" key="3">
    <source>
        <dbReference type="PROSITE" id="PS51192"/>
    </source>
</evidence>
<dbReference type="SUPFAM" id="SSF52540">
    <property type="entry name" value="P-loop containing nucleoside triphosphate hydrolases"/>
    <property type="match status" value="1"/>
</dbReference>
<feature type="region of interest" description="Disordered" evidence="2">
    <location>
        <begin position="273"/>
        <end position="313"/>
    </location>
</feature>
<dbReference type="Gene3D" id="3.40.50.10810">
    <property type="entry name" value="Tandem AAA-ATPase domain"/>
    <property type="match status" value="1"/>
</dbReference>
<feature type="region of interest" description="Disordered" evidence="2">
    <location>
        <begin position="418"/>
        <end position="443"/>
    </location>
</feature>
<reference evidence="5" key="2">
    <citation type="submission" date="2023-11" db="UniProtKB">
        <authorList>
            <consortium name="WormBaseParasite"/>
        </authorList>
    </citation>
    <scope>IDENTIFICATION</scope>
</reference>
<dbReference type="InterPro" id="IPR038718">
    <property type="entry name" value="SNF2-like_sf"/>
</dbReference>
<feature type="compositionally biased region" description="Polar residues" evidence="2">
    <location>
        <begin position="1"/>
        <end position="18"/>
    </location>
</feature>
<dbReference type="InterPro" id="IPR027417">
    <property type="entry name" value="P-loop_NTPase"/>
</dbReference>
<feature type="compositionally biased region" description="Low complexity" evidence="2">
    <location>
        <begin position="349"/>
        <end position="367"/>
    </location>
</feature>
<evidence type="ECO:0000256" key="1">
    <source>
        <dbReference type="SAM" id="Coils"/>
    </source>
</evidence>
<feature type="domain" description="Helicase ATP-binding" evidence="3">
    <location>
        <begin position="664"/>
        <end position="772"/>
    </location>
</feature>
<dbReference type="AlphaFoldDB" id="A0AA85KMD0"/>
<reference evidence="4" key="1">
    <citation type="submission" date="2022-06" db="EMBL/GenBank/DDBJ databases">
        <authorList>
            <person name="Berger JAMES D."/>
            <person name="Berger JAMES D."/>
        </authorList>
    </citation>
    <scope>NUCLEOTIDE SEQUENCE [LARGE SCALE GENOMIC DNA]</scope>
</reference>
<dbReference type="InterPro" id="IPR014001">
    <property type="entry name" value="Helicase_ATP-bd"/>
</dbReference>
<organism evidence="4 5">
    <name type="scientific">Trichobilharzia regenti</name>
    <name type="common">Nasal bird schistosome</name>
    <dbReference type="NCBI Taxonomy" id="157069"/>
    <lineage>
        <taxon>Eukaryota</taxon>
        <taxon>Metazoa</taxon>
        <taxon>Spiralia</taxon>
        <taxon>Lophotrochozoa</taxon>
        <taxon>Platyhelminthes</taxon>
        <taxon>Trematoda</taxon>
        <taxon>Digenea</taxon>
        <taxon>Strigeidida</taxon>
        <taxon>Schistosomatoidea</taxon>
        <taxon>Schistosomatidae</taxon>
        <taxon>Trichobilharzia</taxon>
    </lineage>
</organism>
<feature type="compositionally biased region" description="Basic and acidic residues" evidence="2">
    <location>
        <begin position="221"/>
        <end position="232"/>
    </location>
</feature>
<evidence type="ECO:0000256" key="2">
    <source>
        <dbReference type="SAM" id="MobiDB-lite"/>
    </source>
</evidence>
<feature type="region of interest" description="Disordered" evidence="2">
    <location>
        <begin position="464"/>
        <end position="487"/>
    </location>
</feature>
<feature type="coiled-coil region" evidence="1">
    <location>
        <begin position="182"/>
        <end position="209"/>
    </location>
</feature>
<feature type="region of interest" description="Disordered" evidence="2">
    <location>
        <begin position="332"/>
        <end position="389"/>
    </location>
</feature>
<dbReference type="InterPro" id="IPR000330">
    <property type="entry name" value="SNF2_N"/>
</dbReference>
<feature type="compositionally biased region" description="Low complexity" evidence="2">
    <location>
        <begin position="289"/>
        <end position="301"/>
    </location>
</feature>
<feature type="region of interest" description="Disordered" evidence="2">
    <location>
        <begin position="1"/>
        <end position="33"/>
    </location>
</feature>
<sequence length="772" mass="85582">MTDDYSNTVTSESQITESGDQRDGRVGSGIASNSLTSAIEAPDYLENFNIDTGNESGEPNVPHYIVNLNMYNTTGDMNAMSTLPVNTSPGVGESSTSLQTSNADSTINDNVSFMCGINSTGRSQQFFIPAMRSKTRGRGRFSSVPLDDVMEKKIRTYEGKDCVQELAKLLKLFPRFKRAYVNRVFTRNMLSYEKSYEQLKEEDDRERERCAKVRLIQAPKAESKRSDSKTPSRPELPLQSQAFLCMGLPLGRCPPHVANSLYRRVIVTPEGTVESADEHEQKFLDSTGLSSSLSESPSSHFEPPRPRPSLFSGLKLSPMSTVLPPIHQIAQFRHSPPTPSEGQASTLQDTTTTATTTTTNNNTDNNDSNVQGQNSEETTTTPQQGNKFFRTDHVGEAQKKKRGYINREMRTATVSTPISRTNTTATATAKSDMDSDDSSRKSGDAVKYMAKVGVVSNSVTRKRLDRRGKSVRQKMSTEAQNTGKEMAVSPVVEPVTEDDGLDLTNEERRHLLSFFNDAVMEELTLMPGCSRKTAQAIINMRPFKSTKDVVTQLSGVRHLSSNLYESCKDILVVRSSVIQLLNRCERLTEQVAAHAARLLENTISLPESAATDQNQSDGISHERDDFVVNKANGGPIQFLTQQPAILNPLRELKPYQLVGLNWLRLLHHEQVNGILADEMGLGKTVQAIAFLASLWENGNRGPHLIICPSSTQDNWQRELSLWCPHLKVLVYQGSAEQRKAIRLKIYESEAQADFNVLLTSYAVGLVLSKTEP</sequence>
<dbReference type="PANTHER" id="PTHR10799">
    <property type="entry name" value="SNF2/RAD54 HELICASE FAMILY"/>
    <property type="match status" value="1"/>
</dbReference>
<feature type="region of interest" description="Disordered" evidence="2">
    <location>
        <begin position="214"/>
        <end position="235"/>
    </location>
</feature>
<dbReference type="Proteomes" id="UP000050795">
    <property type="component" value="Unassembled WGS sequence"/>
</dbReference>
<dbReference type="SUPFAM" id="SSF160975">
    <property type="entry name" value="AF1531-like"/>
    <property type="match status" value="1"/>
</dbReference>
<dbReference type="PROSITE" id="PS51192">
    <property type="entry name" value="HELICASE_ATP_BIND_1"/>
    <property type="match status" value="1"/>
</dbReference>
<dbReference type="WBParaSite" id="TREG1_970.1">
    <property type="protein sequence ID" value="TREG1_970.1"/>
    <property type="gene ID" value="TREG1_970"/>
</dbReference>
<evidence type="ECO:0000313" key="4">
    <source>
        <dbReference type="Proteomes" id="UP000050795"/>
    </source>
</evidence>
<proteinExistence type="predicted"/>
<protein>
    <recommendedName>
        <fullName evidence="3">Helicase ATP-binding domain-containing protein</fullName>
    </recommendedName>
</protein>
<dbReference type="Gene3D" id="1.10.150.320">
    <property type="entry name" value="Photosystem II 12 kDa extrinsic protein"/>
    <property type="match status" value="1"/>
</dbReference>
<dbReference type="Pfam" id="PF00176">
    <property type="entry name" value="SNF2-rel_dom"/>
    <property type="match status" value="1"/>
</dbReference>
<feature type="compositionally biased region" description="Polar residues" evidence="2">
    <location>
        <begin position="473"/>
        <end position="483"/>
    </location>
</feature>
<feature type="compositionally biased region" description="Polar residues" evidence="2">
    <location>
        <begin position="368"/>
        <end position="386"/>
    </location>
</feature>